<name>A0ABQ6JP41_9ACTN</name>
<dbReference type="SUPFAM" id="SSF52279">
    <property type="entry name" value="Beta-D-glucan exohydrolase, C-terminal domain"/>
    <property type="match status" value="1"/>
</dbReference>
<evidence type="ECO:0000256" key="2">
    <source>
        <dbReference type="ARBA" id="ARBA00005336"/>
    </source>
</evidence>
<reference evidence="9" key="1">
    <citation type="journal article" date="2019" name="Int. J. Syst. Evol. Microbiol.">
        <title>The Global Catalogue of Microorganisms (GCM) 10K type strain sequencing project: providing services to taxonomists for standard genome sequencing and annotation.</title>
        <authorList>
            <consortium name="The Broad Institute Genomics Platform"/>
            <consortium name="The Broad Institute Genome Sequencing Center for Infectious Disease"/>
            <person name="Wu L."/>
            <person name="Ma J."/>
        </authorList>
    </citation>
    <scope>NUCLEOTIDE SEQUENCE [LARGE SCALE GENOMIC DNA]</scope>
    <source>
        <strain evidence="9">NBRC 108730</strain>
    </source>
</reference>
<feature type="domain" description="Glycoside hydrolase family 3 C-terminal" evidence="7">
    <location>
        <begin position="2"/>
        <end position="187"/>
    </location>
</feature>
<gene>
    <name evidence="8" type="ORF">GCM10025868_43980</name>
</gene>
<comment type="catalytic activity">
    <reaction evidence="1">
        <text>Hydrolysis of terminal, non-reducing beta-D-glucosyl residues with release of beta-D-glucose.</text>
        <dbReference type="EC" id="3.2.1.21"/>
    </reaction>
</comment>
<sequence>MLLKNAGGVLPLKADQKVYVAGGNADDVGNQMGGWTIAWQGGSGNHTTGATSILAGMKQVAPGASITYSADASAPTAGSDVGVVVVGETPYSEGFGDVGGPQWAYDPWDANVPRETKQMELKSGDAAVVDKVCAALPKCVVLVVSGRPQVIGNRLGDVDALVASWLPGSEGAGVADVLFGRKAFTGRCRSRGRAPRRRSRSTWATARTSRCSRSAGGCRPR</sequence>
<accession>A0ABQ6JP41</accession>
<evidence type="ECO:0000256" key="4">
    <source>
        <dbReference type="ARBA" id="ARBA00022729"/>
    </source>
</evidence>
<comment type="similarity">
    <text evidence="2">Belongs to the glycosyl hydrolase 3 family.</text>
</comment>
<dbReference type="Proteomes" id="UP001157017">
    <property type="component" value="Unassembled WGS sequence"/>
</dbReference>
<keyword evidence="6" id="KW-0326">Glycosidase</keyword>
<dbReference type="Gene3D" id="3.40.50.1700">
    <property type="entry name" value="Glycoside hydrolase family 3 C-terminal domain"/>
    <property type="match status" value="1"/>
</dbReference>
<keyword evidence="9" id="KW-1185">Reference proteome</keyword>
<dbReference type="InterPro" id="IPR036881">
    <property type="entry name" value="Glyco_hydro_3_C_sf"/>
</dbReference>
<evidence type="ECO:0000313" key="9">
    <source>
        <dbReference type="Proteomes" id="UP001157017"/>
    </source>
</evidence>
<evidence type="ECO:0000256" key="1">
    <source>
        <dbReference type="ARBA" id="ARBA00000448"/>
    </source>
</evidence>
<evidence type="ECO:0000313" key="8">
    <source>
        <dbReference type="EMBL" id="GMA89148.1"/>
    </source>
</evidence>
<organism evidence="8 9">
    <name type="scientific">Angustibacter aerolatus</name>
    <dbReference type="NCBI Taxonomy" id="1162965"/>
    <lineage>
        <taxon>Bacteria</taxon>
        <taxon>Bacillati</taxon>
        <taxon>Actinomycetota</taxon>
        <taxon>Actinomycetes</taxon>
        <taxon>Kineosporiales</taxon>
        <taxon>Kineosporiaceae</taxon>
    </lineage>
</organism>
<dbReference type="InterPro" id="IPR002772">
    <property type="entry name" value="Glyco_hydro_3_C"/>
</dbReference>
<keyword evidence="5" id="KW-0378">Hydrolase</keyword>
<evidence type="ECO:0000259" key="7">
    <source>
        <dbReference type="Pfam" id="PF01915"/>
    </source>
</evidence>
<keyword evidence="4" id="KW-0732">Signal</keyword>
<dbReference type="EC" id="3.2.1.21" evidence="3"/>
<evidence type="ECO:0000256" key="3">
    <source>
        <dbReference type="ARBA" id="ARBA00012744"/>
    </source>
</evidence>
<evidence type="ECO:0000256" key="6">
    <source>
        <dbReference type="ARBA" id="ARBA00023295"/>
    </source>
</evidence>
<dbReference type="Pfam" id="PF01915">
    <property type="entry name" value="Glyco_hydro_3_C"/>
    <property type="match status" value="1"/>
</dbReference>
<proteinExistence type="inferred from homology"/>
<dbReference type="PANTHER" id="PTHR30620">
    <property type="entry name" value="PERIPLASMIC BETA-GLUCOSIDASE-RELATED"/>
    <property type="match status" value="1"/>
</dbReference>
<evidence type="ECO:0000256" key="5">
    <source>
        <dbReference type="ARBA" id="ARBA00022801"/>
    </source>
</evidence>
<dbReference type="EMBL" id="BSUZ01000001">
    <property type="protein sequence ID" value="GMA89148.1"/>
    <property type="molecule type" value="Genomic_DNA"/>
</dbReference>
<dbReference type="InterPro" id="IPR051915">
    <property type="entry name" value="Cellulose_Degrad_GH3"/>
</dbReference>
<protein>
    <recommendedName>
        <fullName evidence="3">beta-glucosidase</fullName>
        <ecNumber evidence="3">3.2.1.21</ecNumber>
    </recommendedName>
</protein>
<dbReference type="PANTHER" id="PTHR30620:SF16">
    <property type="entry name" value="LYSOSOMAL BETA GLUCOSIDASE"/>
    <property type="match status" value="1"/>
</dbReference>
<comment type="caution">
    <text evidence="8">The sequence shown here is derived from an EMBL/GenBank/DDBJ whole genome shotgun (WGS) entry which is preliminary data.</text>
</comment>